<reference evidence="1" key="1">
    <citation type="submission" date="2021-11" db="EMBL/GenBank/DDBJ databases">
        <authorList>
            <person name="Schell T."/>
        </authorList>
    </citation>
    <scope>NUCLEOTIDE SEQUENCE</scope>
    <source>
        <strain evidence="1">M5</strain>
    </source>
</reference>
<dbReference type="Proteomes" id="UP000789390">
    <property type="component" value="Unassembled WGS sequence"/>
</dbReference>
<dbReference type="AlphaFoldDB" id="A0A8J2WJZ5"/>
<proteinExistence type="predicted"/>
<sequence length="154" mass="17977">MKFSKAQQKIQIQEEEEEEEEEEKETVSIFRLIVLGVLVVRQYDPFLYTVFGTRERKKSHPFSATTRNYLNSDVSLVDVYQTNSHTLEKLLTCNFTCPFEGKNTKIKTLLFLFFFSLKAEGQQTHHSCCNMDRQTDVISETELGIDKIHSPSWN</sequence>
<comment type="caution">
    <text evidence="1">The sequence shown here is derived from an EMBL/GenBank/DDBJ whole genome shotgun (WGS) entry which is preliminary data.</text>
</comment>
<evidence type="ECO:0000313" key="2">
    <source>
        <dbReference type="Proteomes" id="UP000789390"/>
    </source>
</evidence>
<organism evidence="1 2">
    <name type="scientific">Daphnia galeata</name>
    <dbReference type="NCBI Taxonomy" id="27404"/>
    <lineage>
        <taxon>Eukaryota</taxon>
        <taxon>Metazoa</taxon>
        <taxon>Ecdysozoa</taxon>
        <taxon>Arthropoda</taxon>
        <taxon>Crustacea</taxon>
        <taxon>Branchiopoda</taxon>
        <taxon>Diplostraca</taxon>
        <taxon>Cladocera</taxon>
        <taxon>Anomopoda</taxon>
        <taxon>Daphniidae</taxon>
        <taxon>Daphnia</taxon>
    </lineage>
</organism>
<evidence type="ECO:0000313" key="1">
    <source>
        <dbReference type="EMBL" id="CAH0101489.1"/>
    </source>
</evidence>
<gene>
    <name evidence="1" type="ORF">DGAL_LOCUS3821</name>
</gene>
<accession>A0A8J2WJZ5</accession>
<keyword evidence="2" id="KW-1185">Reference proteome</keyword>
<protein>
    <submittedName>
        <fullName evidence="1">Uncharacterized protein</fullName>
    </submittedName>
</protein>
<dbReference type="EMBL" id="CAKKLH010000057">
    <property type="protein sequence ID" value="CAH0101489.1"/>
    <property type="molecule type" value="Genomic_DNA"/>
</dbReference>
<name>A0A8J2WJZ5_9CRUS</name>